<accession>A0ABQ6MXQ6</accession>
<sequence>MRIAVLGSGLTALSLLRSLPPLPSLSISVFDPGRLPGGRASTRRSREDPALEIDHGAPDFAVRANSPAARLLAGLDLEGWASADVAGGLLSYSPPAGVPADALAALLLPPSPSYRPSTLVTSLSPLPGGGWSLSAGSSYLGDFDVVVVTSLTPAHPRWESLFGTPPPLPAAAAALPNGEAVRAFLSSLSLVRYSPALVSLLLLPPGSPTPPLPPGHPVLARKVARTLGDGRVALALHSTGGYASRPEHAGVHGGGGAAERSGARGGGRDAGEVAREMFGEYEKVGGGGTPGFGPEL</sequence>
<dbReference type="Gene3D" id="3.50.50.60">
    <property type="entry name" value="FAD/NAD(P)-binding domain"/>
    <property type="match status" value="1"/>
</dbReference>
<name>A0ABQ6MXQ6_9STRA</name>
<keyword evidence="3" id="KW-1185">Reference proteome</keyword>
<protein>
    <submittedName>
        <fullName evidence="2">Uncharacterized protein</fullName>
    </submittedName>
</protein>
<reference evidence="2 3" key="1">
    <citation type="journal article" date="2023" name="Commun. Biol.">
        <title>Genome analysis of Parmales, the sister group of diatoms, reveals the evolutionary specialization of diatoms from phago-mixotrophs to photoautotrophs.</title>
        <authorList>
            <person name="Ban H."/>
            <person name="Sato S."/>
            <person name="Yoshikawa S."/>
            <person name="Yamada K."/>
            <person name="Nakamura Y."/>
            <person name="Ichinomiya M."/>
            <person name="Sato N."/>
            <person name="Blanc-Mathieu R."/>
            <person name="Endo H."/>
            <person name="Kuwata A."/>
            <person name="Ogata H."/>
        </authorList>
    </citation>
    <scope>NUCLEOTIDE SEQUENCE [LARGE SCALE GENOMIC DNA]</scope>
</reference>
<dbReference type="SUPFAM" id="SSF51905">
    <property type="entry name" value="FAD/NAD(P)-binding domain"/>
    <property type="match status" value="1"/>
</dbReference>
<comment type="caution">
    <text evidence="2">The sequence shown here is derived from an EMBL/GenBank/DDBJ whole genome shotgun (WGS) entry which is preliminary data.</text>
</comment>
<evidence type="ECO:0000313" key="3">
    <source>
        <dbReference type="Proteomes" id="UP001165060"/>
    </source>
</evidence>
<dbReference type="EMBL" id="BRYB01001890">
    <property type="protein sequence ID" value="GMI35805.1"/>
    <property type="molecule type" value="Genomic_DNA"/>
</dbReference>
<dbReference type="InterPro" id="IPR036188">
    <property type="entry name" value="FAD/NAD-bd_sf"/>
</dbReference>
<feature type="region of interest" description="Disordered" evidence="1">
    <location>
        <begin position="243"/>
        <end position="273"/>
    </location>
</feature>
<proteinExistence type="predicted"/>
<feature type="non-terminal residue" evidence="2">
    <location>
        <position position="296"/>
    </location>
</feature>
<dbReference type="Pfam" id="PF13450">
    <property type="entry name" value="NAD_binding_8"/>
    <property type="match status" value="1"/>
</dbReference>
<dbReference type="Proteomes" id="UP001165060">
    <property type="component" value="Unassembled WGS sequence"/>
</dbReference>
<organism evidence="2 3">
    <name type="scientific">Tetraparma gracilis</name>
    <dbReference type="NCBI Taxonomy" id="2962635"/>
    <lineage>
        <taxon>Eukaryota</taxon>
        <taxon>Sar</taxon>
        <taxon>Stramenopiles</taxon>
        <taxon>Ochrophyta</taxon>
        <taxon>Bolidophyceae</taxon>
        <taxon>Parmales</taxon>
        <taxon>Triparmaceae</taxon>
        <taxon>Tetraparma</taxon>
    </lineage>
</organism>
<evidence type="ECO:0000313" key="2">
    <source>
        <dbReference type="EMBL" id="GMI35805.1"/>
    </source>
</evidence>
<dbReference type="Gene3D" id="3.90.660.10">
    <property type="match status" value="1"/>
</dbReference>
<gene>
    <name evidence="2" type="ORF">TeGR_g11575</name>
</gene>
<evidence type="ECO:0000256" key="1">
    <source>
        <dbReference type="SAM" id="MobiDB-lite"/>
    </source>
</evidence>